<comment type="catalytic activity">
    <reaction evidence="3">
        <text>L-methionine sulfoximine + acetyl-CoA = N-acetyl-L-methionine sulfoximine + CoA + H(+)</text>
        <dbReference type="Rhea" id="RHEA:47660"/>
        <dbReference type="ChEBI" id="CHEBI:15378"/>
        <dbReference type="ChEBI" id="CHEBI:57287"/>
        <dbReference type="ChEBI" id="CHEBI:57288"/>
        <dbReference type="ChEBI" id="CHEBI:87826"/>
        <dbReference type="ChEBI" id="CHEBI:87827"/>
    </reaction>
</comment>
<dbReference type="RefSeq" id="WP_026396509.1">
    <property type="nucleotide sequence ID" value="NZ_AUBI01000001.1"/>
</dbReference>
<dbReference type="PANTHER" id="PTHR43072">
    <property type="entry name" value="N-ACETYLTRANSFERASE"/>
    <property type="match status" value="1"/>
</dbReference>
<comment type="caution">
    <text evidence="6">The sequence shown here is derived from an EMBL/GenBank/DDBJ whole genome shotgun (WGS) entry which is preliminary data.</text>
</comment>
<dbReference type="InterPro" id="IPR000182">
    <property type="entry name" value="GNAT_dom"/>
</dbReference>
<accession>A0A511X5W4</accession>
<evidence type="ECO:0000256" key="2">
    <source>
        <dbReference type="ARBA" id="ARBA00023315"/>
    </source>
</evidence>
<dbReference type="OrthoDB" id="5459937at2"/>
<evidence type="ECO:0000313" key="7">
    <source>
        <dbReference type="Proteomes" id="UP000321635"/>
    </source>
</evidence>
<dbReference type="SUPFAM" id="SSF55729">
    <property type="entry name" value="Acyl-CoA N-acyltransferases (Nat)"/>
    <property type="match status" value="1"/>
</dbReference>
<dbReference type="FunFam" id="3.40.630.30:FF:000026">
    <property type="entry name" value="Phosphinothricin acetyltransferase"/>
    <property type="match status" value="1"/>
</dbReference>
<dbReference type="GO" id="GO:0016747">
    <property type="term" value="F:acyltransferase activity, transferring groups other than amino-acyl groups"/>
    <property type="evidence" value="ECO:0007669"/>
    <property type="project" value="InterPro"/>
</dbReference>
<dbReference type="CDD" id="cd04301">
    <property type="entry name" value="NAT_SF"/>
    <property type="match status" value="1"/>
</dbReference>
<proteinExistence type="predicted"/>
<name>A0A511X5W4_9PROT</name>
<evidence type="ECO:0000256" key="1">
    <source>
        <dbReference type="ARBA" id="ARBA00022679"/>
    </source>
</evidence>
<reference evidence="6 7" key="1">
    <citation type="submission" date="2019-07" db="EMBL/GenBank/DDBJ databases">
        <title>Whole genome shotgun sequence of Acetobacter nitrogenifigens NBRC 105050.</title>
        <authorList>
            <person name="Hosoyama A."/>
            <person name="Uohara A."/>
            <person name="Ohji S."/>
            <person name="Ichikawa N."/>
        </authorList>
    </citation>
    <scope>NUCLEOTIDE SEQUENCE [LARGE SCALE GENOMIC DNA]</scope>
    <source>
        <strain evidence="6 7">NBRC 105050</strain>
    </source>
</reference>
<evidence type="ECO:0000259" key="5">
    <source>
        <dbReference type="PROSITE" id="PS51186"/>
    </source>
</evidence>
<gene>
    <name evidence="6" type="ORF">ANI02nite_02230</name>
</gene>
<keyword evidence="1 6" id="KW-0808">Transferase</keyword>
<comment type="catalytic activity">
    <reaction evidence="4">
        <text>L-methionine sulfone + acetyl-CoA = N-acetyl-L-methionine sulfone + CoA + H(+)</text>
        <dbReference type="Rhea" id="RHEA:47656"/>
        <dbReference type="ChEBI" id="CHEBI:15378"/>
        <dbReference type="ChEBI" id="CHEBI:57287"/>
        <dbReference type="ChEBI" id="CHEBI:57288"/>
        <dbReference type="ChEBI" id="CHEBI:87824"/>
        <dbReference type="ChEBI" id="CHEBI:87825"/>
    </reaction>
</comment>
<evidence type="ECO:0000256" key="4">
    <source>
        <dbReference type="ARBA" id="ARBA00051334"/>
    </source>
</evidence>
<evidence type="ECO:0000256" key="3">
    <source>
        <dbReference type="ARBA" id="ARBA00050603"/>
    </source>
</evidence>
<evidence type="ECO:0000313" key="6">
    <source>
        <dbReference type="EMBL" id="GEN58339.1"/>
    </source>
</evidence>
<keyword evidence="2" id="KW-0012">Acyltransferase</keyword>
<organism evidence="6 7">
    <name type="scientific">Acetobacter nitrogenifigens DSM 23921 = NBRC 105050</name>
    <dbReference type="NCBI Taxonomy" id="1120919"/>
    <lineage>
        <taxon>Bacteria</taxon>
        <taxon>Pseudomonadati</taxon>
        <taxon>Pseudomonadota</taxon>
        <taxon>Alphaproteobacteria</taxon>
        <taxon>Acetobacterales</taxon>
        <taxon>Acetobacteraceae</taxon>
        <taxon>Acetobacter</taxon>
    </lineage>
</organism>
<sequence>MTVTTRPATSEDVADILWLTNQAISETTAIWVSTPMTQEQRLSWFEQRQRDGFPVIIAEENGKTLGFASYGAFRPYEGYVHTVEHSVYVHPESQGKGVGRTLLDTLIAEAQRAGLHVMVAAITADNAGSIALHERCGFEHAGVMPEVGTKFGRWLDLLFMYRRLSTP</sequence>
<keyword evidence="7" id="KW-1185">Reference proteome</keyword>
<dbReference type="STRING" id="1120919.GCA_000429165_00229"/>
<dbReference type="Gene3D" id="3.40.630.30">
    <property type="match status" value="1"/>
</dbReference>
<dbReference type="Proteomes" id="UP000321635">
    <property type="component" value="Unassembled WGS sequence"/>
</dbReference>
<dbReference type="InterPro" id="IPR016181">
    <property type="entry name" value="Acyl_CoA_acyltransferase"/>
</dbReference>
<dbReference type="PANTHER" id="PTHR43072:SF23">
    <property type="entry name" value="UPF0039 PROTEIN C11D3.02C"/>
    <property type="match status" value="1"/>
</dbReference>
<dbReference type="AlphaFoldDB" id="A0A511X5W4"/>
<dbReference type="PROSITE" id="PS51186">
    <property type="entry name" value="GNAT"/>
    <property type="match status" value="1"/>
</dbReference>
<dbReference type="Pfam" id="PF00583">
    <property type="entry name" value="Acetyltransf_1"/>
    <property type="match status" value="1"/>
</dbReference>
<dbReference type="EMBL" id="BJYF01000001">
    <property type="protein sequence ID" value="GEN58339.1"/>
    <property type="molecule type" value="Genomic_DNA"/>
</dbReference>
<protein>
    <submittedName>
        <fullName evidence="6">N-acetyltransferase</fullName>
    </submittedName>
</protein>
<feature type="domain" description="N-acetyltransferase" evidence="5">
    <location>
        <begin position="3"/>
        <end position="165"/>
    </location>
</feature>